<dbReference type="GO" id="GO:0006635">
    <property type="term" value="P:fatty acid beta-oxidation"/>
    <property type="evidence" value="ECO:0007669"/>
    <property type="project" value="TreeGrafter"/>
</dbReference>
<evidence type="ECO:0008006" key="2">
    <source>
        <dbReference type="Google" id="ProtNLM"/>
    </source>
</evidence>
<sequence length="209" mass="22474">MTPSIELTIDGHRATLTLMREVALNRMREADLKCLVALIEQIDAAADIRVVILTGSGTKCFSAGFEIGEIESADWVENQFERSVQRLEAARPVVICALNGSVYGGGSELALACDFRIGVIGMEMRLPPAALGLVYFASGLKRIVSRIGLGAAKRLLLTDERMDDETLLSIGFLDCLVEPKALASECDALADRIAALSPCAVESMKCLLN</sequence>
<dbReference type="SUPFAM" id="SSF52096">
    <property type="entry name" value="ClpP/crotonase"/>
    <property type="match status" value="1"/>
</dbReference>
<feature type="non-terminal residue" evidence="1">
    <location>
        <position position="209"/>
    </location>
</feature>
<dbReference type="InterPro" id="IPR001753">
    <property type="entry name" value="Enoyl-CoA_hydra/iso"/>
</dbReference>
<evidence type="ECO:0000313" key="1">
    <source>
        <dbReference type="EMBL" id="SVD83458.1"/>
    </source>
</evidence>
<protein>
    <recommendedName>
        <fullName evidence="2">3-hydroxybutyryl-CoA dehydratase</fullName>
    </recommendedName>
</protein>
<dbReference type="PANTHER" id="PTHR11941:SF54">
    <property type="entry name" value="ENOYL-COA HYDRATASE, MITOCHONDRIAL"/>
    <property type="match status" value="1"/>
</dbReference>
<dbReference type="CDD" id="cd06558">
    <property type="entry name" value="crotonase-like"/>
    <property type="match status" value="1"/>
</dbReference>
<gene>
    <name evidence="1" type="ORF">METZ01_LOCUS436312</name>
</gene>
<dbReference type="EMBL" id="UINC01176367">
    <property type="protein sequence ID" value="SVD83458.1"/>
    <property type="molecule type" value="Genomic_DNA"/>
</dbReference>
<dbReference type="AlphaFoldDB" id="A0A382YLT7"/>
<accession>A0A382YLT7</accession>
<organism evidence="1">
    <name type="scientific">marine metagenome</name>
    <dbReference type="NCBI Taxonomy" id="408172"/>
    <lineage>
        <taxon>unclassified sequences</taxon>
        <taxon>metagenomes</taxon>
        <taxon>ecological metagenomes</taxon>
    </lineage>
</organism>
<dbReference type="GO" id="GO:0003824">
    <property type="term" value="F:catalytic activity"/>
    <property type="evidence" value="ECO:0007669"/>
    <property type="project" value="UniProtKB-ARBA"/>
</dbReference>
<dbReference type="InterPro" id="IPR029045">
    <property type="entry name" value="ClpP/crotonase-like_dom_sf"/>
</dbReference>
<dbReference type="PANTHER" id="PTHR11941">
    <property type="entry name" value="ENOYL-COA HYDRATASE-RELATED"/>
    <property type="match status" value="1"/>
</dbReference>
<dbReference type="Pfam" id="PF00378">
    <property type="entry name" value="ECH_1"/>
    <property type="match status" value="1"/>
</dbReference>
<proteinExistence type="predicted"/>
<name>A0A382YLT7_9ZZZZ</name>
<reference evidence="1" key="1">
    <citation type="submission" date="2018-05" db="EMBL/GenBank/DDBJ databases">
        <authorList>
            <person name="Lanie J.A."/>
            <person name="Ng W.-L."/>
            <person name="Kazmierczak K.M."/>
            <person name="Andrzejewski T.M."/>
            <person name="Davidsen T.M."/>
            <person name="Wayne K.J."/>
            <person name="Tettelin H."/>
            <person name="Glass J.I."/>
            <person name="Rusch D."/>
            <person name="Podicherti R."/>
            <person name="Tsui H.-C.T."/>
            <person name="Winkler M.E."/>
        </authorList>
    </citation>
    <scope>NUCLEOTIDE SEQUENCE</scope>
</reference>
<dbReference type="Gene3D" id="3.90.226.10">
    <property type="entry name" value="2-enoyl-CoA Hydratase, Chain A, domain 1"/>
    <property type="match status" value="1"/>
</dbReference>